<feature type="compositionally biased region" description="Basic and acidic residues" evidence="1">
    <location>
        <begin position="78"/>
        <end position="95"/>
    </location>
</feature>
<protein>
    <submittedName>
        <fullName evidence="2">Uncharacterized protein</fullName>
    </submittedName>
</protein>
<gene>
    <name evidence="2" type="ORF">NDU88_005006</name>
</gene>
<evidence type="ECO:0000256" key="1">
    <source>
        <dbReference type="SAM" id="MobiDB-lite"/>
    </source>
</evidence>
<name>A0AAV7T9R1_PLEWA</name>
<reference evidence="2" key="1">
    <citation type="journal article" date="2022" name="bioRxiv">
        <title>Sequencing and chromosome-scale assembly of the giantPleurodeles waltlgenome.</title>
        <authorList>
            <person name="Brown T."/>
            <person name="Elewa A."/>
            <person name="Iarovenko S."/>
            <person name="Subramanian E."/>
            <person name="Araus A.J."/>
            <person name="Petzold A."/>
            <person name="Susuki M."/>
            <person name="Suzuki K.-i.T."/>
            <person name="Hayashi T."/>
            <person name="Toyoda A."/>
            <person name="Oliveira C."/>
            <person name="Osipova E."/>
            <person name="Leigh N.D."/>
            <person name="Simon A."/>
            <person name="Yun M.H."/>
        </authorList>
    </citation>
    <scope>NUCLEOTIDE SEQUENCE</scope>
    <source>
        <strain evidence="2">20211129_DDA</strain>
        <tissue evidence="2">Liver</tissue>
    </source>
</reference>
<dbReference type="AlphaFoldDB" id="A0AAV7T9R1"/>
<accession>A0AAV7T9R1</accession>
<evidence type="ECO:0000313" key="3">
    <source>
        <dbReference type="Proteomes" id="UP001066276"/>
    </source>
</evidence>
<proteinExistence type="predicted"/>
<keyword evidence="3" id="KW-1185">Reference proteome</keyword>
<sequence length="102" mass="11749">MRNFDADAPDRHSERVCQSEQRPDYAKQKKDSPQSLDKKEDKSPQHKPQYKKKKVAALSIKNASKFENIDEEQDLDSEIARQRGRSHDMSPESERSSGCNSN</sequence>
<dbReference type="Proteomes" id="UP001066276">
    <property type="component" value="Chromosome 4_1"/>
</dbReference>
<feature type="compositionally biased region" description="Basic and acidic residues" evidence="1">
    <location>
        <begin position="1"/>
        <end position="44"/>
    </location>
</feature>
<organism evidence="2 3">
    <name type="scientific">Pleurodeles waltl</name>
    <name type="common">Iberian ribbed newt</name>
    <dbReference type="NCBI Taxonomy" id="8319"/>
    <lineage>
        <taxon>Eukaryota</taxon>
        <taxon>Metazoa</taxon>
        <taxon>Chordata</taxon>
        <taxon>Craniata</taxon>
        <taxon>Vertebrata</taxon>
        <taxon>Euteleostomi</taxon>
        <taxon>Amphibia</taxon>
        <taxon>Batrachia</taxon>
        <taxon>Caudata</taxon>
        <taxon>Salamandroidea</taxon>
        <taxon>Salamandridae</taxon>
        <taxon>Pleurodelinae</taxon>
        <taxon>Pleurodeles</taxon>
    </lineage>
</organism>
<comment type="caution">
    <text evidence="2">The sequence shown here is derived from an EMBL/GenBank/DDBJ whole genome shotgun (WGS) entry which is preliminary data.</text>
</comment>
<dbReference type="EMBL" id="JANPWB010000007">
    <property type="protein sequence ID" value="KAJ1173165.1"/>
    <property type="molecule type" value="Genomic_DNA"/>
</dbReference>
<evidence type="ECO:0000313" key="2">
    <source>
        <dbReference type="EMBL" id="KAJ1173165.1"/>
    </source>
</evidence>
<feature type="region of interest" description="Disordered" evidence="1">
    <location>
        <begin position="1"/>
        <end position="102"/>
    </location>
</feature>